<dbReference type="InterPro" id="IPR049256">
    <property type="entry name" value="Get5_C"/>
</dbReference>
<gene>
    <name evidence="2" type="ORF">GP486_004403</name>
</gene>
<dbReference type="InterPro" id="IPR000626">
    <property type="entry name" value="Ubiquitin-like_dom"/>
</dbReference>
<feature type="domain" description="Ubiquitin-like" evidence="1">
    <location>
        <begin position="15"/>
        <end position="93"/>
    </location>
</feature>
<dbReference type="PROSITE" id="PS50053">
    <property type="entry name" value="UBIQUITIN_2"/>
    <property type="match status" value="1"/>
</dbReference>
<dbReference type="Pfam" id="PF17183">
    <property type="entry name" value="Get5_C"/>
    <property type="match status" value="1"/>
</dbReference>
<organism evidence="2 3">
    <name type="scientific">Trichoglossum hirsutum</name>
    <dbReference type="NCBI Taxonomy" id="265104"/>
    <lineage>
        <taxon>Eukaryota</taxon>
        <taxon>Fungi</taxon>
        <taxon>Dikarya</taxon>
        <taxon>Ascomycota</taxon>
        <taxon>Pezizomycotina</taxon>
        <taxon>Geoglossomycetes</taxon>
        <taxon>Geoglossales</taxon>
        <taxon>Geoglossaceae</taxon>
        <taxon>Trichoglossum</taxon>
    </lineage>
</organism>
<dbReference type="InterPro" id="IPR029071">
    <property type="entry name" value="Ubiquitin-like_domsf"/>
</dbReference>
<dbReference type="AlphaFoldDB" id="A0A9P8RPS4"/>
<dbReference type="EMBL" id="JAGHQM010000689">
    <property type="protein sequence ID" value="KAH0558979.1"/>
    <property type="molecule type" value="Genomic_DNA"/>
</dbReference>
<evidence type="ECO:0000313" key="2">
    <source>
        <dbReference type="EMBL" id="KAH0558979.1"/>
    </source>
</evidence>
<reference evidence="2" key="1">
    <citation type="submission" date="2021-03" db="EMBL/GenBank/DDBJ databases">
        <title>Comparative genomics and phylogenomic investigation of the class Geoglossomycetes provide insights into ecological specialization and systematics.</title>
        <authorList>
            <person name="Melie T."/>
            <person name="Pirro S."/>
            <person name="Miller A.N."/>
            <person name="Quandt A."/>
        </authorList>
    </citation>
    <scope>NUCLEOTIDE SEQUENCE</scope>
    <source>
        <strain evidence="2">CAQ_001_2017</strain>
    </source>
</reference>
<dbReference type="SUPFAM" id="SSF54236">
    <property type="entry name" value="Ubiquitin-like"/>
    <property type="match status" value="1"/>
</dbReference>
<evidence type="ECO:0000259" key="1">
    <source>
        <dbReference type="PROSITE" id="PS50053"/>
    </source>
</evidence>
<accession>A0A9P8RPS4</accession>
<dbReference type="CDD" id="cd17039">
    <property type="entry name" value="Ubl_ubiquitin_like"/>
    <property type="match status" value="1"/>
</dbReference>
<dbReference type="Gene3D" id="3.10.20.90">
    <property type="entry name" value="Phosphatidylinositol 3-kinase Catalytic Subunit, Chain A, domain 1"/>
    <property type="match status" value="1"/>
</dbReference>
<name>A0A9P8RPS4_9PEZI</name>
<dbReference type="Proteomes" id="UP000750711">
    <property type="component" value="Unassembled WGS sequence"/>
</dbReference>
<comment type="caution">
    <text evidence="2">The sequence shown here is derived from an EMBL/GenBank/DDBJ whole genome shotgun (WGS) entry which is preliminary data.</text>
</comment>
<dbReference type="Gene3D" id="1.10.286.70">
    <property type="entry name" value="Get5 dimerization domain"/>
    <property type="match status" value="1"/>
</dbReference>
<dbReference type="Pfam" id="PF12754">
    <property type="entry name" value="Get5_N"/>
    <property type="match status" value="1"/>
</dbReference>
<keyword evidence="3" id="KW-1185">Reference proteome</keyword>
<evidence type="ECO:0000313" key="3">
    <source>
        <dbReference type="Proteomes" id="UP000750711"/>
    </source>
</evidence>
<sequence length="165" mass="17802">MKKRKRLAPGQELSVDVTMKSLRNPPLDITCSGQPVSTSILSLKNAVSEKFGIPTDKIRLLLKKKPCADSKTIRDLVPEGEGEVEFTIMVIGGQAAAAIGQEGGLASRDPGPPSTLGASGGTLLDLEFWSDLKGFLGQRLKDEKGAEMVYDTFKNAWDKKPAMQK</sequence>
<dbReference type="InterPro" id="IPR024737">
    <property type="entry name" value="Get5_N"/>
</dbReference>
<proteinExistence type="predicted"/>
<protein>
    <recommendedName>
        <fullName evidence="1">Ubiquitin-like domain-containing protein</fullName>
    </recommendedName>
</protein>